<accession>S0EU22</accession>
<dbReference type="RefSeq" id="WP_016482311.1">
    <property type="nucleotide sequence ID" value="NC_021487.1"/>
</dbReference>
<evidence type="ECO:0008006" key="3">
    <source>
        <dbReference type="Google" id="ProtNLM"/>
    </source>
</evidence>
<dbReference type="AlphaFoldDB" id="S0EU22"/>
<sequence length="157" mass="18245">MPTIQELFAQLVRQEADHLIRHAEATPPDKQIWSPLDKGRTVLDLVQECAYMNGFAAKTLVDRRQPEWSQVEFDRFRAEFNTMEKALARLRTETESLAQAILAFPTEHLNDPVQLPWGVNGTLTVWITIPYWNMCYHLGQVCYVQTLYGDQGYYYGF</sequence>
<dbReference type="EMBL" id="HF951689">
    <property type="protein sequence ID" value="CCW34757.1"/>
    <property type="molecule type" value="Genomic_DNA"/>
</dbReference>
<evidence type="ECO:0000313" key="2">
    <source>
        <dbReference type="Proteomes" id="UP000014227"/>
    </source>
</evidence>
<gene>
    <name evidence="1" type="ORF">CCALI_00935</name>
</gene>
<dbReference type="STRING" id="454171.CP488_00220"/>
<dbReference type="InterPro" id="IPR034660">
    <property type="entry name" value="DinB/YfiT-like"/>
</dbReference>
<protein>
    <recommendedName>
        <fullName evidence="3">DinB superfamily</fullName>
    </recommendedName>
</protein>
<reference evidence="2" key="1">
    <citation type="submission" date="2013-03" db="EMBL/GenBank/DDBJ databases">
        <title>Genome sequence of Chthonomonas calidirosea, the first sequenced genome from the Armatimonadetes phylum (formally candidate division OP10).</title>
        <authorList>
            <person name="Lee K.C.Y."/>
            <person name="Morgan X.C."/>
            <person name="Dunfield P.F."/>
            <person name="Tamas I."/>
            <person name="Houghton K.M."/>
            <person name="Vyssotski M."/>
            <person name="Ryan J.L.J."/>
            <person name="Lagutin K."/>
            <person name="McDonald I.R."/>
            <person name="Stott M.B."/>
        </authorList>
    </citation>
    <scope>NUCLEOTIDE SEQUENCE [LARGE SCALE GENOMIC DNA]</scope>
    <source>
        <strain evidence="2">DSM 23976 / ICMP 18418 / T49</strain>
    </source>
</reference>
<evidence type="ECO:0000313" key="1">
    <source>
        <dbReference type="EMBL" id="CCW34757.1"/>
    </source>
</evidence>
<dbReference type="OrthoDB" id="9815105at2"/>
<dbReference type="SUPFAM" id="SSF109854">
    <property type="entry name" value="DinB/YfiT-like putative metalloenzymes"/>
    <property type="match status" value="1"/>
</dbReference>
<dbReference type="InParanoid" id="S0EU22"/>
<dbReference type="HOGENOM" id="CLU_1728673_0_0_0"/>
<dbReference type="Proteomes" id="UP000014227">
    <property type="component" value="Chromosome I"/>
</dbReference>
<dbReference type="KEGG" id="ccz:CCALI_00935"/>
<keyword evidence="2" id="KW-1185">Reference proteome</keyword>
<dbReference type="PATRIC" id="fig|1303518.3.peg.947"/>
<organism evidence="1 2">
    <name type="scientific">Chthonomonas calidirosea (strain DSM 23976 / ICMP 18418 / T49)</name>
    <dbReference type="NCBI Taxonomy" id="1303518"/>
    <lineage>
        <taxon>Bacteria</taxon>
        <taxon>Bacillati</taxon>
        <taxon>Armatimonadota</taxon>
        <taxon>Chthonomonadia</taxon>
        <taxon>Chthonomonadales</taxon>
        <taxon>Chthonomonadaceae</taxon>
        <taxon>Chthonomonas</taxon>
    </lineage>
</organism>
<proteinExistence type="predicted"/>
<dbReference type="Gene3D" id="1.20.120.450">
    <property type="entry name" value="dinb family like domain"/>
    <property type="match status" value="1"/>
</dbReference>
<name>S0EU22_CHTCT</name>